<comment type="caution">
    <text evidence="15">The sequence shown here is derived from an EMBL/GenBank/DDBJ whole genome shotgun (WGS) entry which is preliminary data.</text>
</comment>
<dbReference type="Pfam" id="PF02018">
    <property type="entry name" value="CBM_4_9"/>
    <property type="match status" value="2"/>
</dbReference>
<dbReference type="InterPro" id="IPR003305">
    <property type="entry name" value="CenC_carb-bd"/>
</dbReference>
<name>A0A9X3WBQ2_9BACI</name>
<dbReference type="SUPFAM" id="SSF49265">
    <property type="entry name" value="Fibronectin type III"/>
    <property type="match status" value="1"/>
</dbReference>
<feature type="domain" description="GH10" evidence="14">
    <location>
        <begin position="357"/>
        <end position="689"/>
    </location>
</feature>
<dbReference type="SMART" id="SM00060">
    <property type="entry name" value="FN3"/>
    <property type="match status" value="2"/>
</dbReference>
<keyword evidence="16" id="KW-1185">Reference proteome</keyword>
<sequence>MGKKLKKNISVLLIIALVVPSGLFGPLLQVDATSTTVYQETFANGQGAATQSGNATLTAVTDKFFTGNDDGAALYVSNRTNSWDAADFTFADIGLQDGKSYSISVTGYVDSGVTVPTNGQVVLSAVGSYSWLSNVNFVAGEAFTLTGEYTVGSNASDTKFRVQSSDEGATVPFYIGEVIITENPSSGTQTPETSREPSIDFTTVTFEDQTTSGFEGRAGTETLTVTNEANHTEGGSYSLKVEGRTQAWNGPALRVEQYIDEGYEYKISAWVKLISPESSHLQLSTQVGNSSPSYNNILGKTITTNDGWVLYEGTFRYNTVADEYVTIYVESSNNSTASFYIDDISFEPTGSGPIAVQTDLTPIKDVYQNDFLIGNAVSAADLQGSRLDLLKLHHNVVTAENAMKPGSLQAEKGVFTFDAANALVNEALANGLQMYGHVLVWHQQSPDWMNLAADGTPLSREEALTNMQTHIQTVMENFGDKVIGWDVVNEAMNDNPPNPTNWKASLRQSNWYKSIGADYVEQAFLAAKEVVKQNGWDIKLYYNDYNTDNQNKAEAIYQMVKDINDRYAANNNGDLLIDGIGMQGHYNLNTNPDNVDSSLEKFISLGVEVSVSELDIQAGSNGVQTEEEKIAQGYLYAQLFNIYKEHADNIARVTFWGLNDANSWRASASPLVFDKDLQAKPAYDAIIDPEAFITDNQPAEIETKQLTAAFGTPTIDGTVDSVWANATEIPVDQYQMAWQGATGTAKALWDSENLYVLVNVSDSQLDKTNTNAWEQDSVEVFLDQNNGKTSSYQGDDGQYRVNFDNETSFNPTSIAEGFESATSVSGTNYTVEMKIPLSDVSPKNGSTLGFDVQINDAKDGSRQSVATWNDPTGSAYQDTSVFGELTLTGLVAPSAPTALTVKVGNDKSVILEWEYPVDDTVTFTVYRSNSVDGTYTEIATNLSESIFTDTNLDSDTEYFYYVKAVRAYLESDASQPVSALTKMAPMTNVIASALNHHVIKVKWDKLGEPATYRVYRSSSADGQYVLIAEKMDDNVFVDNKLDASTTYYYKVVAVTKNNVSTPQITEAITKAKQGNLKKN</sequence>
<evidence type="ECO:0000256" key="2">
    <source>
        <dbReference type="ARBA" id="ARBA00004851"/>
    </source>
</evidence>
<dbReference type="InterPro" id="IPR008979">
    <property type="entry name" value="Galactose-bd-like_sf"/>
</dbReference>
<evidence type="ECO:0000256" key="1">
    <source>
        <dbReference type="ARBA" id="ARBA00000681"/>
    </source>
</evidence>
<dbReference type="Proteomes" id="UP001145069">
    <property type="component" value="Unassembled WGS sequence"/>
</dbReference>
<keyword evidence="7 12" id="KW-0378">Hydrolase</keyword>
<keyword evidence="6" id="KW-0677">Repeat</keyword>
<dbReference type="InterPro" id="IPR001000">
    <property type="entry name" value="GH10_dom"/>
</dbReference>
<keyword evidence="9 12" id="KW-0326">Glycosidase</keyword>
<evidence type="ECO:0000259" key="13">
    <source>
        <dbReference type="PROSITE" id="PS50853"/>
    </source>
</evidence>
<evidence type="ECO:0000256" key="7">
    <source>
        <dbReference type="ARBA" id="ARBA00022801"/>
    </source>
</evidence>
<accession>A0A9X3WBQ2</accession>
<keyword evidence="8 12" id="KW-0119">Carbohydrate metabolism</keyword>
<dbReference type="EMBL" id="JAMQKC010000002">
    <property type="protein sequence ID" value="MDC3415813.1"/>
    <property type="molecule type" value="Genomic_DNA"/>
</dbReference>
<dbReference type="Gene3D" id="3.20.20.80">
    <property type="entry name" value="Glycosidases"/>
    <property type="match status" value="1"/>
</dbReference>
<reference evidence="15" key="1">
    <citation type="submission" date="2022-06" db="EMBL/GenBank/DDBJ databases">
        <title>Aquibacillus sp. a new bacterium isolated from soil saline samples.</title>
        <authorList>
            <person name="Galisteo C."/>
            <person name="De La Haba R."/>
            <person name="Sanchez-Porro C."/>
            <person name="Ventosa A."/>
        </authorList>
    </citation>
    <scope>NUCLEOTIDE SEQUENCE</scope>
    <source>
        <strain evidence="15">3ASR75-54</strain>
    </source>
</reference>
<dbReference type="InterPro" id="IPR013783">
    <property type="entry name" value="Ig-like_fold"/>
</dbReference>
<dbReference type="SUPFAM" id="SSF49785">
    <property type="entry name" value="Galactose-binding domain-like"/>
    <property type="match status" value="2"/>
</dbReference>
<evidence type="ECO:0000256" key="9">
    <source>
        <dbReference type="ARBA" id="ARBA00023295"/>
    </source>
</evidence>
<dbReference type="PROSITE" id="PS51760">
    <property type="entry name" value="GH10_2"/>
    <property type="match status" value="1"/>
</dbReference>
<keyword evidence="5" id="KW-0732">Signal</keyword>
<dbReference type="PRINTS" id="PR00134">
    <property type="entry name" value="GLHYDRLASE10"/>
</dbReference>
<dbReference type="InterPro" id="IPR017853">
    <property type="entry name" value="GH"/>
</dbReference>
<evidence type="ECO:0000313" key="15">
    <source>
        <dbReference type="EMBL" id="MDC3415813.1"/>
    </source>
</evidence>
<dbReference type="PROSITE" id="PS50853">
    <property type="entry name" value="FN3"/>
    <property type="match status" value="2"/>
</dbReference>
<dbReference type="RefSeq" id="WP_272444788.1">
    <property type="nucleotide sequence ID" value="NZ_JAMQKC010000002.1"/>
</dbReference>
<dbReference type="PROSITE" id="PS00591">
    <property type="entry name" value="GH10_1"/>
    <property type="match status" value="1"/>
</dbReference>
<dbReference type="InterPro" id="IPR031158">
    <property type="entry name" value="GH10_AS"/>
</dbReference>
<dbReference type="SUPFAM" id="SSF51445">
    <property type="entry name" value="(Trans)glycosidases"/>
    <property type="match status" value="1"/>
</dbReference>
<dbReference type="CDD" id="cd00005">
    <property type="entry name" value="CBM9_like_1"/>
    <property type="match status" value="1"/>
</dbReference>
<proteinExistence type="inferred from homology"/>
<evidence type="ECO:0000259" key="14">
    <source>
        <dbReference type="PROSITE" id="PS51760"/>
    </source>
</evidence>
<dbReference type="InterPro" id="IPR010502">
    <property type="entry name" value="Carb-bd_dom_fam9"/>
</dbReference>
<dbReference type="PANTHER" id="PTHR31490:SF90">
    <property type="entry name" value="ENDO-1,4-BETA-XYLANASE A"/>
    <property type="match status" value="1"/>
</dbReference>
<dbReference type="GO" id="GO:0030246">
    <property type="term" value="F:carbohydrate binding"/>
    <property type="evidence" value="ECO:0007669"/>
    <property type="project" value="InterPro"/>
</dbReference>
<evidence type="ECO:0000256" key="6">
    <source>
        <dbReference type="ARBA" id="ARBA00022737"/>
    </source>
</evidence>
<dbReference type="Pfam" id="PF00041">
    <property type="entry name" value="fn3"/>
    <property type="match status" value="1"/>
</dbReference>
<dbReference type="CDD" id="cd00063">
    <property type="entry name" value="FN3"/>
    <property type="match status" value="2"/>
</dbReference>
<protein>
    <recommendedName>
        <fullName evidence="12">Beta-xylanase</fullName>
        <ecNumber evidence="12">3.2.1.8</ecNumber>
    </recommendedName>
</protein>
<evidence type="ECO:0000256" key="10">
    <source>
        <dbReference type="ARBA" id="ARBA00023326"/>
    </source>
</evidence>
<dbReference type="Pfam" id="PF00331">
    <property type="entry name" value="Glyco_hydro_10"/>
    <property type="match status" value="1"/>
</dbReference>
<dbReference type="InterPro" id="IPR044846">
    <property type="entry name" value="GH10"/>
</dbReference>
<evidence type="ECO:0000256" key="11">
    <source>
        <dbReference type="PROSITE-ProRule" id="PRU10061"/>
    </source>
</evidence>
<dbReference type="PANTHER" id="PTHR31490">
    <property type="entry name" value="GLYCOSYL HYDROLASE"/>
    <property type="match status" value="1"/>
</dbReference>
<evidence type="ECO:0000256" key="4">
    <source>
        <dbReference type="ARBA" id="ARBA00022651"/>
    </source>
</evidence>
<organism evidence="15 16">
    <name type="scientific">Aquibacillus salsiterrae</name>
    <dbReference type="NCBI Taxonomy" id="2950439"/>
    <lineage>
        <taxon>Bacteria</taxon>
        <taxon>Bacillati</taxon>
        <taxon>Bacillota</taxon>
        <taxon>Bacilli</taxon>
        <taxon>Bacillales</taxon>
        <taxon>Bacillaceae</taxon>
        <taxon>Aquibacillus</taxon>
    </lineage>
</organism>
<dbReference type="GO" id="GO:0031176">
    <property type="term" value="F:endo-1,4-beta-xylanase activity"/>
    <property type="evidence" value="ECO:0007669"/>
    <property type="project" value="UniProtKB-EC"/>
</dbReference>
<dbReference type="InterPro" id="IPR036116">
    <property type="entry name" value="FN3_sf"/>
</dbReference>
<keyword evidence="4" id="KW-0858">Xylan degradation</keyword>
<feature type="domain" description="Fibronectin type-III" evidence="13">
    <location>
        <begin position="985"/>
        <end position="1074"/>
    </location>
</feature>
<comment type="pathway">
    <text evidence="2">Glycan degradation; xylan degradation.</text>
</comment>
<dbReference type="InterPro" id="IPR003961">
    <property type="entry name" value="FN3_dom"/>
</dbReference>
<dbReference type="Pfam" id="PF06452">
    <property type="entry name" value="CBM9_1"/>
    <property type="match status" value="1"/>
</dbReference>
<evidence type="ECO:0000313" key="16">
    <source>
        <dbReference type="Proteomes" id="UP001145069"/>
    </source>
</evidence>
<dbReference type="SMART" id="SM00633">
    <property type="entry name" value="Glyco_10"/>
    <property type="match status" value="1"/>
</dbReference>
<evidence type="ECO:0000256" key="12">
    <source>
        <dbReference type="RuleBase" id="RU361174"/>
    </source>
</evidence>
<dbReference type="SUPFAM" id="SSF49344">
    <property type="entry name" value="CBD9-like"/>
    <property type="match status" value="1"/>
</dbReference>
<evidence type="ECO:0000256" key="8">
    <source>
        <dbReference type="ARBA" id="ARBA00023277"/>
    </source>
</evidence>
<dbReference type="Gene3D" id="2.60.120.260">
    <property type="entry name" value="Galactose-binding domain-like"/>
    <property type="match status" value="2"/>
</dbReference>
<gene>
    <name evidence="15" type="ORF">NC799_02685</name>
</gene>
<dbReference type="Gene3D" id="2.60.40.1190">
    <property type="match status" value="1"/>
</dbReference>
<keyword evidence="10 12" id="KW-0624">Polysaccharide degradation</keyword>
<comment type="catalytic activity">
    <reaction evidence="1 12">
        <text>Endohydrolysis of (1-&gt;4)-beta-D-xylosidic linkages in xylans.</text>
        <dbReference type="EC" id="3.2.1.8"/>
    </reaction>
</comment>
<dbReference type="AlphaFoldDB" id="A0A9X3WBQ2"/>
<dbReference type="Gene3D" id="2.60.40.10">
    <property type="entry name" value="Immunoglobulins"/>
    <property type="match status" value="2"/>
</dbReference>
<comment type="similarity">
    <text evidence="3 12">Belongs to the glycosyl hydrolase 10 (cellulase F) family.</text>
</comment>
<feature type="domain" description="Fibronectin type-III" evidence="13">
    <location>
        <begin position="895"/>
        <end position="984"/>
    </location>
</feature>
<feature type="active site" description="Nucleophile" evidence="11">
    <location>
        <position position="613"/>
    </location>
</feature>
<evidence type="ECO:0000256" key="5">
    <source>
        <dbReference type="ARBA" id="ARBA00022729"/>
    </source>
</evidence>
<evidence type="ECO:0000256" key="3">
    <source>
        <dbReference type="ARBA" id="ARBA00007495"/>
    </source>
</evidence>
<dbReference type="EC" id="3.2.1.8" evidence="12"/>
<dbReference type="GO" id="GO:0045493">
    <property type="term" value="P:xylan catabolic process"/>
    <property type="evidence" value="ECO:0007669"/>
    <property type="project" value="UniProtKB-KW"/>
</dbReference>